<feature type="compositionally biased region" description="Polar residues" evidence="1">
    <location>
        <begin position="1"/>
        <end position="18"/>
    </location>
</feature>
<feature type="region of interest" description="Disordered" evidence="1">
    <location>
        <begin position="1"/>
        <end position="84"/>
    </location>
</feature>
<feature type="compositionally biased region" description="Basic and acidic residues" evidence="1">
    <location>
        <begin position="19"/>
        <end position="34"/>
    </location>
</feature>
<evidence type="ECO:0000256" key="1">
    <source>
        <dbReference type="SAM" id="MobiDB-lite"/>
    </source>
</evidence>
<accession>A0A6J8AD90</accession>
<keyword evidence="3" id="KW-1185">Reference proteome</keyword>
<sequence>MPVSQKSTLNSPVNTGQENQDKLEHRQIPERNGHDNNMNVTSFDAFSGSDNARDFVSVEPNNRPGTEFTNVGAQSKEMGKFSSRPSNIWYGDALGVRQNEEFALNIKRTRPRTLQEAVLSAVQEECLRLGEQDLFRDAKPANRFDLWDRRQNG</sequence>
<evidence type="ECO:0000313" key="3">
    <source>
        <dbReference type="Proteomes" id="UP000507470"/>
    </source>
</evidence>
<dbReference type="Proteomes" id="UP000507470">
    <property type="component" value="Unassembled WGS sequence"/>
</dbReference>
<organism evidence="2 3">
    <name type="scientific">Mytilus coruscus</name>
    <name type="common">Sea mussel</name>
    <dbReference type="NCBI Taxonomy" id="42192"/>
    <lineage>
        <taxon>Eukaryota</taxon>
        <taxon>Metazoa</taxon>
        <taxon>Spiralia</taxon>
        <taxon>Lophotrochozoa</taxon>
        <taxon>Mollusca</taxon>
        <taxon>Bivalvia</taxon>
        <taxon>Autobranchia</taxon>
        <taxon>Pteriomorphia</taxon>
        <taxon>Mytilida</taxon>
        <taxon>Mytiloidea</taxon>
        <taxon>Mytilidae</taxon>
        <taxon>Mytilinae</taxon>
        <taxon>Mytilus</taxon>
    </lineage>
</organism>
<reference evidence="2 3" key="1">
    <citation type="submission" date="2020-06" db="EMBL/GenBank/DDBJ databases">
        <authorList>
            <person name="Li R."/>
            <person name="Bekaert M."/>
        </authorList>
    </citation>
    <scope>NUCLEOTIDE SEQUENCE [LARGE SCALE GENOMIC DNA]</scope>
    <source>
        <strain evidence="3">wild</strain>
    </source>
</reference>
<feature type="compositionally biased region" description="Polar residues" evidence="1">
    <location>
        <begin position="59"/>
        <end position="73"/>
    </location>
</feature>
<protein>
    <submittedName>
        <fullName evidence="2">Uncharacterized protein</fullName>
    </submittedName>
</protein>
<gene>
    <name evidence="2" type="ORF">MCOR_5447</name>
</gene>
<dbReference type="OrthoDB" id="10526222at2759"/>
<proteinExistence type="predicted"/>
<evidence type="ECO:0000313" key="2">
    <source>
        <dbReference type="EMBL" id="CAC5364370.1"/>
    </source>
</evidence>
<name>A0A6J8AD90_MYTCO</name>
<dbReference type="AlphaFoldDB" id="A0A6J8AD90"/>
<feature type="compositionally biased region" description="Polar residues" evidence="1">
    <location>
        <begin position="35"/>
        <end position="50"/>
    </location>
</feature>
<dbReference type="EMBL" id="CACVKT020000968">
    <property type="protein sequence ID" value="CAC5364370.1"/>
    <property type="molecule type" value="Genomic_DNA"/>
</dbReference>